<dbReference type="InterPro" id="IPR054722">
    <property type="entry name" value="PolX-like_BBD"/>
</dbReference>
<protein>
    <submittedName>
        <fullName evidence="15">Reverse transcriptase domain-containing protein</fullName>
    </submittedName>
</protein>
<dbReference type="Pfam" id="PF17917">
    <property type="entry name" value="RT_RNaseH"/>
    <property type="match status" value="1"/>
</dbReference>
<dbReference type="GO" id="GO:0004519">
    <property type="term" value="F:endonuclease activity"/>
    <property type="evidence" value="ECO:0007669"/>
    <property type="project" value="UniProtKB-KW"/>
</dbReference>
<keyword evidence="3" id="KW-0540">Nuclease</keyword>
<evidence type="ECO:0000256" key="2">
    <source>
        <dbReference type="ARBA" id="ARBA00022695"/>
    </source>
</evidence>
<evidence type="ECO:0000259" key="11">
    <source>
        <dbReference type="Pfam" id="PF17917"/>
    </source>
</evidence>
<feature type="compositionally biased region" description="Polar residues" evidence="8">
    <location>
        <begin position="173"/>
        <end position="190"/>
    </location>
</feature>
<evidence type="ECO:0000259" key="14">
    <source>
        <dbReference type="Pfam" id="PF25597"/>
    </source>
</evidence>
<evidence type="ECO:0000256" key="3">
    <source>
        <dbReference type="ARBA" id="ARBA00022722"/>
    </source>
</evidence>
<feature type="region of interest" description="Disordered" evidence="8">
    <location>
        <begin position="173"/>
        <end position="200"/>
    </location>
</feature>
<dbReference type="InterPro" id="IPR041373">
    <property type="entry name" value="RT_RNaseH"/>
</dbReference>
<dbReference type="PANTHER" id="PTHR11439">
    <property type="entry name" value="GAG-POL-RELATED RETROTRANSPOSON"/>
    <property type="match status" value="1"/>
</dbReference>
<sequence>MHAGLKYVESLEKEIDERESDKAEFSDMYDVILQEYLKAQLQDKNIAISELKKLIEKCKGKYVDTKFDKPSAVRQPNSQRIPKPSVLGKLDPFSNSLKRMYFPKTKSVPKANVSEGLSKPVTVQTLPQTAGKAVSNTNVLKPRMYRIDSGSTQTRAPQLPQTVRNTNLRVSTSTGVNHKTNFSRPQLKSNQSRDKVLPNNSQVKLKKTQVEVHPRIPSVSNKIKTKKPNVVPISTRKPKSQANKSVAIHKKKVASKSTNQKPQSYYRKVYETTNKTWKWWIEQQSPSGYKWVPKTKMQWIVQLIMFIVNSGYTKHMTGNLKLLCNFVEKFLGTVYFGNDQFVPILGYGDLVQGNVTINMVCYVEGLNHNLFSVGQFCDADLEVAFRKSTCFVRYLQGNDLLTGNRGSDLYTISLEESKSSSPLCLMAKASPTQAWLWHQRLSHLNFNYINLLSKKDIVIGLTKLKYVKDQLCSSYELSKAKRSSFKLKAVLSSKGRLNLLHMDLCGPMRVASINGKKYILMKGKRDQCILVGYSNQSKRYRVYNKKTKLIIESIHIRFDEIKEVLEKSVANNASGLVPQRQKASNYDNSDPDKQPSTNIQPTSEPSTPTYVHAEENNNDQAEEEEHVQDDEFTNPFCTPVQEVAESSSQNIEVMQEELHQFDRLQVRELVEKPFGKMVIRLKWLWKNKKDKDQTVIRNKARLVAKGYAQEEGINFEESFAPVVRLEAVRIFIAYAAHKSFPIYQMNVKMTFLNGSLKKEVYASQPDGFVDLDHPEKAKYTLEILHKQGMDKVQSIGTSMATKPKLDTDLSGNPVDQTDYCSKIGSIIYLTSSKPDIVQVVCFCARYQSRPTKIHLKEVKRIFRYLRGTINMELWYPKGSSFELTAFSDADHAGCIDSCKSTSGGIQFLGDKLVSWMSKKQNCTAISSAEAKYVVLSASCAQVTWMRTQLQDYGFNYNKIPLYCDSQSAIAISCNPVQYSRTKHIHTRYHFIKEQVKNYIIELYFVRTKYQLADMFTKALPEDRFKYLARRIDGNPSRANIKQALGAVLGQRKEKHFQPIHYASKTLSDAQAHYTTTEKELLAVVYAFEKFRSYLVLSKTIVYPDHLALKYLFTNQDAKPRLLRWIFFLQEFNIEIRDKKGVKNLAADHLSRFENPHQEDFVGLEMNDNFPHESLNMISFNRDNEPLWIYANQIIRRCVDGQEAMDILQACHHGSTEGHHGPNYTAKKVFNSGFFWPTIYRDAHDMVTYCDSCQRQGKISQRNEMPQNPVQIYEIFDVWGTDFMGPFSSLLGNRHILVAVDYIFSGKLKSHWSGPFTITEVFPYGTVELSQLNGPNFKVQKIENEAKTLAGLAYDVAGLLGGSVPGSEIQGSGRLTWQRLIEGSRNVLWRLLVIDPEAIIGK</sequence>
<feature type="domain" description="Integrase zinc-binding" evidence="12">
    <location>
        <begin position="1201"/>
        <end position="1255"/>
    </location>
</feature>
<evidence type="ECO:0000313" key="15">
    <source>
        <dbReference type="EMBL" id="GEU59434.1"/>
    </source>
</evidence>
<feature type="region of interest" description="Disordered" evidence="8">
    <location>
        <begin position="233"/>
        <end position="254"/>
    </location>
</feature>
<evidence type="ECO:0000256" key="6">
    <source>
        <dbReference type="ARBA" id="ARBA00022801"/>
    </source>
</evidence>
<dbReference type="InterPro" id="IPR041588">
    <property type="entry name" value="Integrase_H2C2"/>
</dbReference>
<dbReference type="PANTHER" id="PTHR11439:SF495">
    <property type="entry name" value="REVERSE TRANSCRIPTASE, RNA-DEPENDENT DNA POLYMERASE-RELATED"/>
    <property type="match status" value="1"/>
</dbReference>
<reference evidence="15" key="1">
    <citation type="journal article" date="2019" name="Sci. Rep.">
        <title>Draft genome of Tanacetum cinerariifolium, the natural source of mosquito coil.</title>
        <authorList>
            <person name="Yamashiro T."/>
            <person name="Shiraishi A."/>
            <person name="Satake H."/>
            <person name="Nakayama K."/>
        </authorList>
    </citation>
    <scope>NUCLEOTIDE SEQUENCE</scope>
</reference>
<name>A0A6L2LGR6_TANCI</name>
<evidence type="ECO:0000256" key="7">
    <source>
        <dbReference type="ARBA" id="ARBA00022918"/>
    </source>
</evidence>
<gene>
    <name evidence="15" type="ORF">Tci_031412</name>
</gene>
<dbReference type="Gene3D" id="1.10.340.70">
    <property type="match status" value="1"/>
</dbReference>
<accession>A0A6L2LGR6</accession>
<dbReference type="GO" id="GO:0004190">
    <property type="term" value="F:aspartic-type endopeptidase activity"/>
    <property type="evidence" value="ECO:0007669"/>
    <property type="project" value="UniProtKB-KW"/>
</dbReference>
<keyword evidence="2" id="KW-0548">Nucleotidyltransferase</keyword>
<evidence type="ECO:0000259" key="10">
    <source>
        <dbReference type="Pfam" id="PF13976"/>
    </source>
</evidence>
<evidence type="ECO:0000256" key="1">
    <source>
        <dbReference type="ARBA" id="ARBA00022679"/>
    </source>
</evidence>
<dbReference type="InterPro" id="IPR043502">
    <property type="entry name" value="DNA/RNA_pol_sf"/>
</dbReference>
<dbReference type="Pfam" id="PF13976">
    <property type="entry name" value="gag_pre-integrs"/>
    <property type="match status" value="1"/>
</dbReference>
<feature type="domain" description="GAG-pre-integrase" evidence="10">
    <location>
        <begin position="409"/>
        <end position="479"/>
    </location>
</feature>
<dbReference type="Pfam" id="PF07727">
    <property type="entry name" value="RVT_2"/>
    <property type="match status" value="1"/>
</dbReference>
<evidence type="ECO:0000259" key="13">
    <source>
        <dbReference type="Pfam" id="PF22936"/>
    </source>
</evidence>
<evidence type="ECO:0000256" key="5">
    <source>
        <dbReference type="ARBA" id="ARBA00022759"/>
    </source>
</evidence>
<feature type="region of interest" description="Disordered" evidence="8">
    <location>
        <begin position="575"/>
        <end position="612"/>
    </location>
</feature>
<dbReference type="Pfam" id="PF17921">
    <property type="entry name" value="Integrase_H2C2"/>
    <property type="match status" value="1"/>
</dbReference>
<feature type="domain" description="Reverse transcriptase RNase H-like" evidence="11">
    <location>
        <begin position="1041"/>
        <end position="1131"/>
    </location>
</feature>
<keyword evidence="1" id="KW-0808">Transferase</keyword>
<feature type="compositionally biased region" description="Polar residues" evidence="8">
    <location>
        <begin position="581"/>
        <end position="609"/>
    </location>
</feature>
<comment type="caution">
    <text evidence="15">The sequence shown here is derived from an EMBL/GenBank/DDBJ whole genome shotgun (WGS) entry which is preliminary data.</text>
</comment>
<proteinExistence type="predicted"/>
<keyword evidence="5" id="KW-0255">Endonuclease</keyword>
<dbReference type="Pfam" id="PF22936">
    <property type="entry name" value="Pol_BBD"/>
    <property type="match status" value="1"/>
</dbReference>
<dbReference type="CDD" id="cd09274">
    <property type="entry name" value="RNase_HI_RT_Ty3"/>
    <property type="match status" value="1"/>
</dbReference>
<dbReference type="SUPFAM" id="SSF56672">
    <property type="entry name" value="DNA/RNA polymerases"/>
    <property type="match status" value="1"/>
</dbReference>
<feature type="domain" description="Retroviral polymerase SH3-like" evidence="14">
    <location>
        <begin position="524"/>
        <end position="562"/>
    </location>
</feature>
<dbReference type="InterPro" id="IPR025724">
    <property type="entry name" value="GAG-pre-integrase_dom"/>
</dbReference>
<evidence type="ECO:0000259" key="12">
    <source>
        <dbReference type="Pfam" id="PF17921"/>
    </source>
</evidence>
<dbReference type="GO" id="GO:0003964">
    <property type="term" value="F:RNA-directed DNA polymerase activity"/>
    <property type="evidence" value="ECO:0007669"/>
    <property type="project" value="UniProtKB-KW"/>
</dbReference>
<dbReference type="EMBL" id="BKCJ010004171">
    <property type="protein sequence ID" value="GEU59434.1"/>
    <property type="molecule type" value="Genomic_DNA"/>
</dbReference>
<dbReference type="InterPro" id="IPR057670">
    <property type="entry name" value="SH3_retrovirus"/>
</dbReference>
<evidence type="ECO:0000259" key="9">
    <source>
        <dbReference type="Pfam" id="PF07727"/>
    </source>
</evidence>
<organism evidence="15">
    <name type="scientific">Tanacetum cinerariifolium</name>
    <name type="common">Dalmatian daisy</name>
    <name type="synonym">Chrysanthemum cinerariifolium</name>
    <dbReference type="NCBI Taxonomy" id="118510"/>
    <lineage>
        <taxon>Eukaryota</taxon>
        <taxon>Viridiplantae</taxon>
        <taxon>Streptophyta</taxon>
        <taxon>Embryophyta</taxon>
        <taxon>Tracheophyta</taxon>
        <taxon>Spermatophyta</taxon>
        <taxon>Magnoliopsida</taxon>
        <taxon>eudicotyledons</taxon>
        <taxon>Gunneridae</taxon>
        <taxon>Pentapetalae</taxon>
        <taxon>asterids</taxon>
        <taxon>campanulids</taxon>
        <taxon>Asterales</taxon>
        <taxon>Asteraceae</taxon>
        <taxon>Asteroideae</taxon>
        <taxon>Anthemideae</taxon>
        <taxon>Anthemidinae</taxon>
        <taxon>Tanacetum</taxon>
    </lineage>
</organism>
<dbReference type="InterPro" id="IPR013103">
    <property type="entry name" value="RVT_2"/>
</dbReference>
<feature type="domain" description="Reverse transcriptase Ty1/copia-type" evidence="9">
    <location>
        <begin position="666"/>
        <end position="777"/>
    </location>
</feature>
<evidence type="ECO:0000256" key="8">
    <source>
        <dbReference type="SAM" id="MobiDB-lite"/>
    </source>
</evidence>
<keyword evidence="7 15" id="KW-0695">RNA-directed DNA polymerase</keyword>
<feature type="domain" description="Retrovirus-related Pol polyprotein from transposon TNT 1-94-like beta-barrel" evidence="13">
    <location>
        <begin position="306"/>
        <end position="378"/>
    </location>
</feature>
<keyword evidence="4" id="KW-0064">Aspartyl protease</keyword>
<dbReference type="Pfam" id="PF25597">
    <property type="entry name" value="SH3_retrovirus"/>
    <property type="match status" value="1"/>
</dbReference>
<keyword evidence="4" id="KW-0645">Protease</keyword>
<evidence type="ECO:0000256" key="4">
    <source>
        <dbReference type="ARBA" id="ARBA00022750"/>
    </source>
</evidence>
<dbReference type="Gene3D" id="3.10.20.370">
    <property type="match status" value="1"/>
</dbReference>
<keyword evidence="6" id="KW-0378">Hydrolase</keyword>
<dbReference type="CDD" id="cd09272">
    <property type="entry name" value="RNase_HI_RT_Ty1"/>
    <property type="match status" value="1"/>
</dbReference>